<organism evidence="2 3">
    <name type="scientific">Roseburia faecis</name>
    <dbReference type="NCBI Taxonomy" id="301302"/>
    <lineage>
        <taxon>Bacteria</taxon>
        <taxon>Bacillati</taxon>
        <taxon>Bacillota</taxon>
        <taxon>Clostridia</taxon>
        <taxon>Lachnospirales</taxon>
        <taxon>Lachnospiraceae</taxon>
        <taxon>Roseburia</taxon>
    </lineage>
</organism>
<dbReference type="AlphaFoldDB" id="A0A0M6WP55"/>
<protein>
    <recommendedName>
        <fullName evidence="1">Glycosyltransferase 2-like domain-containing protein</fullName>
    </recommendedName>
</protein>
<dbReference type="OrthoDB" id="199095at2"/>
<dbReference type="Proteomes" id="UP000049979">
    <property type="component" value="Unassembled WGS sequence"/>
</dbReference>
<sequence length="412" mass="48186">MEDQKKVEVSVFVPVYNHREYIAQTLDSILMQKVTFPYEIVIHDDASTDGTTEIIREYEARYPVIIRCMYQTENQFSQGNLHPIWNCQLYMCRGKYCAMLEGDDYWSDPDKLQRQYDYMESHPECSLYMHNAWKLDVQTGSKVLLNTFSQSGYYSQREQVLCGLGSKFPATGSFFFVLEYLRKDLPEFVIEAGVGDYPIRQIVANKGAVYYDERPMSVYRYMTRGSFMKSIRDNMDKYVDYIVKMCVFYQRFSEYLDHKFDDIYSMKIDSDILGMAAATYDCREQVEPAWLQNKLDIFYRMLSGGQWIEDVKKLLDRDEAVWIYGTSTLAAICKQSLEQGNIPVKGFVVSDGYSKADTFDGYMVRYVSETKGNNDFYVIAAQPINQESIERVLHTNGEARYYSPYRLSKEEK</sequence>
<name>A0A0M6WP55_9FIRM</name>
<dbReference type="CDD" id="cd00761">
    <property type="entry name" value="Glyco_tranf_GTA_type"/>
    <property type="match status" value="1"/>
</dbReference>
<dbReference type="PANTHER" id="PTHR22916">
    <property type="entry name" value="GLYCOSYLTRANSFERASE"/>
    <property type="match status" value="1"/>
</dbReference>
<feature type="domain" description="Glycosyltransferase 2-like" evidence="1">
    <location>
        <begin position="10"/>
        <end position="127"/>
    </location>
</feature>
<dbReference type="PANTHER" id="PTHR22916:SF3">
    <property type="entry name" value="UDP-GLCNAC:BETAGAL BETA-1,3-N-ACETYLGLUCOSAMINYLTRANSFERASE-LIKE PROTEIN 1"/>
    <property type="match status" value="1"/>
</dbReference>
<evidence type="ECO:0000313" key="2">
    <source>
        <dbReference type="EMBL" id="CRL39251.1"/>
    </source>
</evidence>
<evidence type="ECO:0000313" key="3">
    <source>
        <dbReference type="Proteomes" id="UP000049979"/>
    </source>
</evidence>
<accession>A0A0M6WP55</accession>
<dbReference type="SUPFAM" id="SSF53448">
    <property type="entry name" value="Nucleotide-diphospho-sugar transferases"/>
    <property type="match status" value="1"/>
</dbReference>
<dbReference type="InterPro" id="IPR001173">
    <property type="entry name" value="Glyco_trans_2-like"/>
</dbReference>
<dbReference type="InterPro" id="IPR029044">
    <property type="entry name" value="Nucleotide-diphossugar_trans"/>
</dbReference>
<dbReference type="Gene3D" id="3.90.550.10">
    <property type="entry name" value="Spore Coat Polysaccharide Biosynthesis Protein SpsA, Chain A"/>
    <property type="match status" value="1"/>
</dbReference>
<dbReference type="GO" id="GO:0016758">
    <property type="term" value="F:hexosyltransferase activity"/>
    <property type="evidence" value="ECO:0007669"/>
    <property type="project" value="UniProtKB-ARBA"/>
</dbReference>
<gene>
    <name evidence="2" type="ORF">M72_29281</name>
</gene>
<keyword evidence="3" id="KW-1185">Reference proteome</keyword>
<dbReference type="RefSeq" id="WP_055068013.1">
    <property type="nucleotide sequence ID" value="NZ_CP173697.1"/>
</dbReference>
<reference evidence="3" key="1">
    <citation type="submission" date="2015-05" db="EMBL/GenBank/DDBJ databases">
        <authorList>
            <consortium name="Pathogen Informatics"/>
        </authorList>
    </citation>
    <scope>NUCLEOTIDE SEQUENCE [LARGE SCALE GENOMIC DNA]</scope>
    <source>
        <strain evidence="3">M72</strain>
    </source>
</reference>
<dbReference type="Pfam" id="PF00535">
    <property type="entry name" value="Glycos_transf_2"/>
    <property type="match status" value="1"/>
</dbReference>
<dbReference type="EMBL" id="CVRR01000022">
    <property type="protein sequence ID" value="CRL39251.1"/>
    <property type="molecule type" value="Genomic_DNA"/>
</dbReference>
<proteinExistence type="predicted"/>
<evidence type="ECO:0000259" key="1">
    <source>
        <dbReference type="Pfam" id="PF00535"/>
    </source>
</evidence>